<keyword evidence="3" id="KW-1185">Reference proteome</keyword>
<dbReference type="EMBL" id="JADBGQ010000008">
    <property type="protein sequence ID" value="KAG5382989.1"/>
    <property type="molecule type" value="Genomic_DNA"/>
</dbReference>
<feature type="coiled-coil region" evidence="1">
    <location>
        <begin position="46"/>
        <end position="77"/>
    </location>
</feature>
<evidence type="ECO:0000256" key="1">
    <source>
        <dbReference type="SAM" id="Coils"/>
    </source>
</evidence>
<protein>
    <recommendedName>
        <fullName evidence="4">BED-type domain-containing protein</fullName>
    </recommendedName>
</protein>
<proteinExistence type="predicted"/>
<gene>
    <name evidence="2" type="primary">A09p019410.1_BraROA</name>
    <name evidence="2" type="ORF">IGI04_034459</name>
</gene>
<comment type="caution">
    <text evidence="2">The sequence shown here is derived from an EMBL/GenBank/DDBJ whole genome shotgun (WGS) entry which is preliminary data.</text>
</comment>
<dbReference type="Proteomes" id="UP000823674">
    <property type="component" value="Chromosome A09"/>
</dbReference>
<accession>A0ABQ7L8T4</accession>
<sequence length="101" mass="11510">MEFWNPKNVDKIKCKLCGKEFSGGAYRIKEHIANIPGNVSACPKSSKDDKEKCKNAIEEANKKKEKKVTLNDELQLTANVHGSGDLEDEFLKHYNRNLKIF</sequence>
<evidence type="ECO:0008006" key="4">
    <source>
        <dbReference type="Google" id="ProtNLM"/>
    </source>
</evidence>
<keyword evidence="1" id="KW-0175">Coiled coil</keyword>
<reference evidence="2 3" key="1">
    <citation type="submission" date="2021-03" db="EMBL/GenBank/DDBJ databases">
        <authorList>
            <person name="King G.J."/>
            <person name="Bancroft I."/>
            <person name="Baten A."/>
            <person name="Bloomfield J."/>
            <person name="Borpatragohain P."/>
            <person name="He Z."/>
            <person name="Irish N."/>
            <person name="Irwin J."/>
            <person name="Liu K."/>
            <person name="Mauleon R.P."/>
            <person name="Moore J."/>
            <person name="Morris R."/>
            <person name="Ostergaard L."/>
            <person name="Wang B."/>
            <person name="Wells R."/>
        </authorList>
    </citation>
    <scope>NUCLEOTIDE SEQUENCE [LARGE SCALE GENOMIC DNA]</scope>
    <source>
        <strain evidence="2">R-o-18</strain>
        <tissue evidence="2">Leaf</tissue>
    </source>
</reference>
<evidence type="ECO:0000313" key="2">
    <source>
        <dbReference type="EMBL" id="KAG5382989.1"/>
    </source>
</evidence>
<evidence type="ECO:0000313" key="3">
    <source>
        <dbReference type="Proteomes" id="UP000823674"/>
    </source>
</evidence>
<organism evidence="2 3">
    <name type="scientific">Brassica rapa subsp. trilocularis</name>
    <dbReference type="NCBI Taxonomy" id="1813537"/>
    <lineage>
        <taxon>Eukaryota</taxon>
        <taxon>Viridiplantae</taxon>
        <taxon>Streptophyta</taxon>
        <taxon>Embryophyta</taxon>
        <taxon>Tracheophyta</taxon>
        <taxon>Spermatophyta</taxon>
        <taxon>Magnoliopsida</taxon>
        <taxon>eudicotyledons</taxon>
        <taxon>Gunneridae</taxon>
        <taxon>Pentapetalae</taxon>
        <taxon>rosids</taxon>
        <taxon>malvids</taxon>
        <taxon>Brassicales</taxon>
        <taxon>Brassicaceae</taxon>
        <taxon>Brassiceae</taxon>
        <taxon>Brassica</taxon>
    </lineage>
</organism>
<name>A0ABQ7L8T4_BRACM</name>